<protein>
    <submittedName>
        <fullName evidence="1">Uncharacterized protein</fullName>
    </submittedName>
</protein>
<dbReference type="EMBL" id="LAZR01019573">
    <property type="protein sequence ID" value="KKL92038.1"/>
    <property type="molecule type" value="Genomic_DNA"/>
</dbReference>
<sequence>MSQAPLRIPGFEPEDLPTLNLALEELANHKLQVRYFDTIP</sequence>
<comment type="caution">
    <text evidence="1">The sequence shown here is derived from an EMBL/GenBank/DDBJ whole genome shotgun (WGS) entry which is preliminary data.</text>
</comment>
<organism evidence="1">
    <name type="scientific">marine sediment metagenome</name>
    <dbReference type="NCBI Taxonomy" id="412755"/>
    <lineage>
        <taxon>unclassified sequences</taxon>
        <taxon>metagenomes</taxon>
        <taxon>ecological metagenomes</taxon>
    </lineage>
</organism>
<gene>
    <name evidence="1" type="ORF">LCGC14_1888670</name>
</gene>
<feature type="non-terminal residue" evidence="1">
    <location>
        <position position="40"/>
    </location>
</feature>
<evidence type="ECO:0000313" key="1">
    <source>
        <dbReference type="EMBL" id="KKL92038.1"/>
    </source>
</evidence>
<name>A0A0F9G0B7_9ZZZZ</name>
<dbReference type="AlphaFoldDB" id="A0A0F9G0B7"/>
<proteinExistence type="predicted"/>
<reference evidence="1" key="1">
    <citation type="journal article" date="2015" name="Nature">
        <title>Complex archaea that bridge the gap between prokaryotes and eukaryotes.</title>
        <authorList>
            <person name="Spang A."/>
            <person name="Saw J.H."/>
            <person name="Jorgensen S.L."/>
            <person name="Zaremba-Niedzwiedzka K."/>
            <person name="Martijn J."/>
            <person name="Lind A.E."/>
            <person name="van Eijk R."/>
            <person name="Schleper C."/>
            <person name="Guy L."/>
            <person name="Ettema T.J."/>
        </authorList>
    </citation>
    <scope>NUCLEOTIDE SEQUENCE</scope>
</reference>
<accession>A0A0F9G0B7</accession>